<organism evidence="6 7">
    <name type="scientific">Marinagarivorans cellulosilyticus</name>
    <dbReference type="NCBI Taxonomy" id="2721545"/>
    <lineage>
        <taxon>Bacteria</taxon>
        <taxon>Pseudomonadati</taxon>
        <taxon>Pseudomonadota</taxon>
        <taxon>Gammaproteobacteria</taxon>
        <taxon>Cellvibrionales</taxon>
        <taxon>Cellvibrionaceae</taxon>
        <taxon>Marinagarivorans</taxon>
    </lineage>
</organism>
<dbReference type="InterPro" id="IPR037293">
    <property type="entry name" value="Gal_Oxidase_central_sf"/>
</dbReference>
<dbReference type="SUPFAM" id="SSF81296">
    <property type="entry name" value="E set domains"/>
    <property type="match status" value="1"/>
</dbReference>
<dbReference type="SMART" id="SM00060">
    <property type="entry name" value="FN3"/>
    <property type="match status" value="1"/>
</dbReference>
<dbReference type="PANTHER" id="PTHR32208">
    <property type="entry name" value="SECRETED PROTEIN-RELATED"/>
    <property type="match status" value="1"/>
</dbReference>
<dbReference type="GO" id="GO:0030246">
    <property type="term" value="F:carbohydrate binding"/>
    <property type="evidence" value="ECO:0007669"/>
    <property type="project" value="InterPro"/>
</dbReference>
<dbReference type="Gene3D" id="2.130.10.80">
    <property type="entry name" value="Galactose oxidase/kelch, beta-propeller"/>
    <property type="match status" value="1"/>
</dbReference>
<dbReference type="GO" id="GO:0005509">
    <property type="term" value="F:calcium ion binding"/>
    <property type="evidence" value="ECO:0007669"/>
    <property type="project" value="InterPro"/>
</dbReference>
<dbReference type="PANTHER" id="PTHR32208:SF21">
    <property type="entry name" value="LOW QUALITY PROTEIN: ALDEHYDE OXIDASE GLOX-LIKE"/>
    <property type="match status" value="1"/>
</dbReference>
<feature type="signal peptide" evidence="3">
    <location>
        <begin position="1"/>
        <end position="22"/>
    </location>
</feature>
<dbReference type="InterPro" id="IPR041342">
    <property type="entry name" value="CBM35"/>
</dbReference>
<dbReference type="InterPro" id="IPR003961">
    <property type="entry name" value="FN3_dom"/>
</dbReference>
<feature type="chain" id="PRO_5043004847" description="DUF1929 domain-containing protein" evidence="3">
    <location>
        <begin position="23"/>
        <end position="2232"/>
    </location>
</feature>
<dbReference type="Gene3D" id="2.60.40.10">
    <property type="entry name" value="Immunoglobulins"/>
    <property type="match status" value="9"/>
</dbReference>
<dbReference type="CDD" id="cd00146">
    <property type="entry name" value="PKD"/>
    <property type="match status" value="1"/>
</dbReference>
<evidence type="ECO:0000256" key="1">
    <source>
        <dbReference type="ARBA" id="ARBA00022729"/>
    </source>
</evidence>
<dbReference type="KEGG" id="marq:MARGE09_P1531"/>
<dbReference type="InterPro" id="IPR009880">
    <property type="entry name" value="Glyoxal_oxidase_N"/>
</dbReference>
<feature type="domain" description="CBM6" evidence="5">
    <location>
        <begin position="2096"/>
        <end position="2229"/>
    </location>
</feature>
<dbReference type="SMART" id="SM00089">
    <property type="entry name" value="PKD"/>
    <property type="match status" value="7"/>
</dbReference>
<proteinExistence type="predicted"/>
<dbReference type="InterPro" id="IPR015202">
    <property type="entry name" value="GO-like_E_set"/>
</dbReference>
<keyword evidence="7" id="KW-1185">Reference proteome</keyword>
<dbReference type="Pfam" id="PF00041">
    <property type="entry name" value="fn3"/>
    <property type="match status" value="1"/>
</dbReference>
<evidence type="ECO:0000256" key="2">
    <source>
        <dbReference type="ARBA" id="ARBA00022801"/>
    </source>
</evidence>
<dbReference type="Gene3D" id="4.10.1080.10">
    <property type="entry name" value="TSP type-3 repeat"/>
    <property type="match status" value="1"/>
</dbReference>
<reference evidence="6 7" key="1">
    <citation type="journal article" date="2022" name="IScience">
        <title>An ultrasensitive nanofiber-based assay for enzymatic hydrolysis and deep-sea microbial degradation of cellulose.</title>
        <authorList>
            <person name="Tsudome M."/>
            <person name="Tachioka M."/>
            <person name="Miyazaki M."/>
            <person name="Uchimura K."/>
            <person name="Tsuda M."/>
            <person name="Takaki Y."/>
            <person name="Deguchi S."/>
        </authorList>
    </citation>
    <scope>NUCLEOTIDE SEQUENCE [LARGE SCALE GENOMIC DNA]</scope>
    <source>
        <strain evidence="6 7">GE09</strain>
    </source>
</reference>
<dbReference type="GO" id="GO:0007155">
    <property type="term" value="P:cell adhesion"/>
    <property type="evidence" value="ECO:0007669"/>
    <property type="project" value="InterPro"/>
</dbReference>
<dbReference type="InterPro" id="IPR005084">
    <property type="entry name" value="CBM6"/>
</dbReference>
<dbReference type="GO" id="GO:0016798">
    <property type="term" value="F:hydrolase activity, acting on glycosyl bonds"/>
    <property type="evidence" value="ECO:0007669"/>
    <property type="project" value="InterPro"/>
</dbReference>
<feature type="domain" description="CBM6" evidence="5">
    <location>
        <begin position="1828"/>
        <end position="1961"/>
    </location>
</feature>
<dbReference type="Gene3D" id="2.60.120.260">
    <property type="entry name" value="Galactose-binding domain-like"/>
    <property type="match status" value="3"/>
</dbReference>
<dbReference type="Pfam" id="PF02412">
    <property type="entry name" value="TSP_3"/>
    <property type="match status" value="1"/>
</dbReference>
<evidence type="ECO:0000259" key="5">
    <source>
        <dbReference type="PROSITE" id="PS51175"/>
    </source>
</evidence>
<keyword evidence="2" id="KW-0378">Hydrolase</keyword>
<dbReference type="InterPro" id="IPR006584">
    <property type="entry name" value="Cellulose-bd_IV"/>
</dbReference>
<dbReference type="PROSITE" id="PS51175">
    <property type="entry name" value="CBM6"/>
    <property type="match status" value="2"/>
</dbReference>
<dbReference type="Pfam" id="PF18911">
    <property type="entry name" value="PKD_4"/>
    <property type="match status" value="1"/>
</dbReference>
<protein>
    <recommendedName>
        <fullName evidence="8">DUF1929 domain-containing protein</fullName>
    </recommendedName>
</protein>
<dbReference type="Pfam" id="PF02018">
    <property type="entry name" value="CBM_4_9"/>
    <property type="match status" value="1"/>
</dbReference>
<dbReference type="CDD" id="cd04080">
    <property type="entry name" value="CBM6_cellulase-like"/>
    <property type="match status" value="2"/>
</dbReference>
<dbReference type="InterPro" id="IPR006652">
    <property type="entry name" value="Kelch_1"/>
</dbReference>
<dbReference type="CDD" id="cd00063">
    <property type="entry name" value="FN3"/>
    <property type="match status" value="1"/>
</dbReference>
<dbReference type="SMART" id="SM00606">
    <property type="entry name" value="CBD_IV"/>
    <property type="match status" value="2"/>
</dbReference>
<dbReference type="InterPro" id="IPR003367">
    <property type="entry name" value="Thrombospondin_3-like_rpt"/>
</dbReference>
<keyword evidence="1 3" id="KW-0732">Signal</keyword>
<dbReference type="InterPro" id="IPR003305">
    <property type="entry name" value="CenC_carb-bd"/>
</dbReference>
<gene>
    <name evidence="6" type="ORF">MARGE09_P1531</name>
</gene>
<dbReference type="Pfam" id="PF03422">
    <property type="entry name" value="CBM_6"/>
    <property type="match status" value="1"/>
</dbReference>
<dbReference type="InterPro" id="IPR013783">
    <property type="entry name" value="Ig-like_fold"/>
</dbReference>
<dbReference type="SUPFAM" id="SSF49299">
    <property type="entry name" value="PKD domain"/>
    <property type="match status" value="6"/>
</dbReference>
<name>A0AAN1WGS7_9GAMM</name>
<dbReference type="CDD" id="cd02851">
    <property type="entry name" value="E_set_GO_C"/>
    <property type="match status" value="1"/>
</dbReference>
<dbReference type="SUPFAM" id="SSF49785">
    <property type="entry name" value="Galactose-binding domain-like"/>
    <property type="match status" value="3"/>
</dbReference>
<dbReference type="Pfam" id="PF22352">
    <property type="entry name" value="K319L-like_PKD"/>
    <property type="match status" value="6"/>
</dbReference>
<dbReference type="Pfam" id="PF09118">
    <property type="entry name" value="GO-like_E_set"/>
    <property type="match status" value="1"/>
</dbReference>
<dbReference type="SMART" id="SM00612">
    <property type="entry name" value="Kelch"/>
    <property type="match status" value="3"/>
</dbReference>
<dbReference type="InterPro" id="IPR011043">
    <property type="entry name" value="Gal_Oxase/kelch_b-propeller"/>
</dbReference>
<evidence type="ECO:0008006" key="8">
    <source>
        <dbReference type="Google" id="ProtNLM"/>
    </source>
</evidence>
<evidence type="ECO:0000313" key="6">
    <source>
        <dbReference type="EMBL" id="BCD97330.1"/>
    </source>
</evidence>
<sequence length="2232" mass="235138">MEITMKAVCGFVLSALAGIANAGPFDGPEIAGEWSPLYDGDIIAVHMVMMPTGKVLTYEEGGQGAPVVDEIRIWDPVTLELTTPTFPPYDLFCSGHSVLPDGRIFIQGGQDGGDAIGEARATIYDPFTDTWDDTIPKMNAGRWYSTNTILPNGDVLVLNGAIDSYANKNLLPQIWELQTNTWRNLVNAEEAAPMGLDFYPRMFVAPDGRVFKAGPDRDSWFLDTAGTGQWTRGPNMNWDGGGNGFRGYSSTVMYDEGKIMTVGGGEQPPTATAEIIDLNDANPQWQYAAPMNHARRHLTATLLADGTVLVTGGTASPGFNNGADAVRIAEIWDPETNVWSEMAPQTNARVYHSTAVLLPDGRVQIGGGGRPAADGGIDNPNLEIYSPPYLFKGPRPVIIAAPEAVSFAETFDVEINNPENITGVNLIRLGATTHAFNQTQSINKLDWTVTPNGLSVTAPADPNRAQPGYYMLFVLDDGVPSVAKMVKFGDAEVPSVPTALASASVTPTSVALSWAGSQDNIAVASYNIYRDGTYAANVQGTTATITGLFSATQYSFTVAAVDLFGNESSESSPLIVQTAQPGQNPPNAVAGADQVAAVNINFTLDGTASSDIDGQLLTYEWSLNGALVGTTPVLQESLGIAGTYIYTLSVSDGTLVDSDQVTITVVDAINMLDNGDFSDGLAGWTAEAMQGGQAQFTVANGELHAAVDAPGDAYWSLQLFQPKAFIAGETYTLDFDARTDVGPRTFTLMIEHNGGDYTKYLIEEVTITQTQGMQHFSYEWVQGADDDNVKVGFYLGDAGVSDIWFDNMFLRRGAAVNSAPLANAGNDLTGFVDDLITLDGTASQDADNGPAALTYFWSQTAGPVATLNNDTSATPSFTPSQVGNYVFSLVVNDGELDSALDEVLVAVGEVPNEQPIARAGSDRMATVGDTIALDGSLSNDVDNGPDALTYLWSLQGGPSATLSATDIANPSFTPATSGSYVFGLVVNDGDLNSVLDTVIITVNDANIAPVANAGADKTAYLGDVISLNGAGSNDPDNGPAALVYTWEQLSGPVVSLNNADQAAPNFMATEAGSYGFSLMVFDGEQVSLVDSVTITVLPIPNIAPIAHAGNAQTQDLNATVVLDGGDSFDPDATSVLSFSWTQLSGPAVTLQAANSASPSFTASEEGVYSFGLVVSDGKLNSTDRALEASRSLLITDKTILAQFTMQNVLQKILDDSFDQSQTPADIIINLANQRQSCDDFNGFPQQDNSNTPDFCSDAGTALDIFEANSDAQLSYYQPIALVNRFDLAPADGANCGEYRIAFAGNNIFEPRVNFFIFEAKMPNPEPQLGLEACRPIVEYWEALTHQRDVNERAAALYAFFFEGVEGFNPAIQADHFLGSNKGSGSLRLNARIDQTSNWVFMQFDNATEENCAPTCTFNMVQAPLEDVPFPELAGDVAGLPQAQLFQDAVIASLQTPGEQLLADTISALSIELPESVYLGRQHSPLTPAQSVADFASANFVAAIQGQLDDVGSSLTPENILHRVHTLSCGGCHNQHSDNLGAPLVLDTATQLVEFLSINEEAGPDGQRFTVKPAMLDTFLPEREAIILDFLDQSRVTITVAEVPNITPVANAGPDQTVTVNTLVDLDGSASNDADTSPQAQLSYSWTQTQGPAVTLANAVTAMPSFTPETAAVYSFELVVSDGEAVSMVDSVTVVVDAVANIAPVANAGADQIVTVGDAVTLSGVESSDADAGPNALSFSWLQTSGPVVALANATTENATFTPQSAASYGFELTVSDGEATAIDNVTVLAEPDATVVDSDNDGVPDSRDNCVTTGSDVDVYGCALVNSLRIEAEDYEGFNDTSAGNEGNGYRNDNVDIEVAADVGAGFNVGWIAAGEWLEYTVNLSQGRYALSTRVASAMGGGAYSVLIDGQVVATDTVGNTGGWQAWQTSNVGAFEVAGGEQVVRINITGGNFNINWFEFTAVALIVDADRDGVTDDIDQCLNSAVNAQVDATGCVPINDSDNDGVSDELDQCDNTPANTQVDSDGCALPDADNDGVTDALDLCPNSQPGETVDADGCLVVSDQDNDGVIDSDDACPQTPAGDTVDAAGCSIVTELRIQAEDYIDYQDTSGGNSGNAYRTDNVDIEAAADIGGGFNVGWTDAGEWLEYSVSLPAGTYSLVTRVASLPGGGAYTVVINGELIASDNVGATGGWQSWESHDVGVFTVASGEHTVRINISQGAFNVNWLDITRVE</sequence>
<dbReference type="Pfam" id="PF18099">
    <property type="entry name" value="CBM_35_2"/>
    <property type="match status" value="1"/>
</dbReference>
<dbReference type="InterPro" id="IPR014756">
    <property type="entry name" value="Ig_E-set"/>
</dbReference>
<dbReference type="InterPro" id="IPR028974">
    <property type="entry name" value="TSP_type-3_rpt"/>
</dbReference>
<dbReference type="SUPFAM" id="SSF49265">
    <property type="entry name" value="Fibronectin type III"/>
    <property type="match status" value="1"/>
</dbReference>
<dbReference type="Pfam" id="PF07250">
    <property type="entry name" value="Glyoxal_oxid_N"/>
    <property type="match status" value="2"/>
</dbReference>
<evidence type="ECO:0000256" key="3">
    <source>
        <dbReference type="SAM" id="SignalP"/>
    </source>
</evidence>
<dbReference type="InterPro" id="IPR035986">
    <property type="entry name" value="PKD_dom_sf"/>
</dbReference>
<dbReference type="InterPro" id="IPR008979">
    <property type="entry name" value="Galactose-bd-like_sf"/>
</dbReference>
<feature type="domain" description="Fibronectin type-III" evidence="4">
    <location>
        <begin position="496"/>
        <end position="581"/>
    </location>
</feature>
<evidence type="ECO:0000259" key="4">
    <source>
        <dbReference type="PROSITE" id="PS50853"/>
    </source>
</evidence>
<dbReference type="SUPFAM" id="SSF103647">
    <property type="entry name" value="TSP type-3 repeat"/>
    <property type="match status" value="2"/>
</dbReference>
<accession>A0AAN1WGS7</accession>
<dbReference type="InterPro" id="IPR022409">
    <property type="entry name" value="PKD/Chitinase_dom"/>
</dbReference>
<dbReference type="EMBL" id="AP023086">
    <property type="protein sequence ID" value="BCD97330.1"/>
    <property type="molecule type" value="Genomic_DNA"/>
</dbReference>
<evidence type="ECO:0000313" key="7">
    <source>
        <dbReference type="Proteomes" id="UP001320119"/>
    </source>
</evidence>
<dbReference type="PROSITE" id="PS50853">
    <property type="entry name" value="FN3"/>
    <property type="match status" value="1"/>
</dbReference>
<dbReference type="InterPro" id="IPR000601">
    <property type="entry name" value="PKD_dom"/>
</dbReference>
<dbReference type="InterPro" id="IPR036116">
    <property type="entry name" value="FN3_sf"/>
</dbReference>
<dbReference type="SUPFAM" id="SSF50965">
    <property type="entry name" value="Galactose oxidase, central domain"/>
    <property type="match status" value="1"/>
</dbReference>
<dbReference type="Proteomes" id="UP001320119">
    <property type="component" value="Chromosome"/>
</dbReference>